<dbReference type="PROSITE" id="PS00409">
    <property type="entry name" value="PROKAR_NTER_METHYL"/>
    <property type="match status" value="1"/>
</dbReference>
<proteinExistence type="predicted"/>
<accession>A0A432W8N2</accession>
<dbReference type="GO" id="GO:0015628">
    <property type="term" value="P:protein secretion by the type II secretion system"/>
    <property type="evidence" value="ECO:0007669"/>
    <property type="project" value="InterPro"/>
</dbReference>
<sequence length="186" mass="21040">MHNLARHQQRGFTLLEIMIVVLLLGIMAGAVVYTMPPQRSGSSAQDAAVVFKEKINHARQTALLRNWVIGVDIKESGYTFYRWSQGQWQLLSEPPLQEVQLPEDLAMELQLGDFAILDNIIDGDRSAVFAPGDRDRDEDRPQPGLLIFESTDFIPFQVAFHPLFQGYSYWVDGNDGLHTLLVTEEP</sequence>
<evidence type="ECO:0000256" key="3">
    <source>
        <dbReference type="ARBA" id="ARBA00022692"/>
    </source>
</evidence>
<evidence type="ECO:0000256" key="6">
    <source>
        <dbReference type="SAM" id="Phobius"/>
    </source>
</evidence>
<comment type="caution">
    <text evidence="7">The sequence shown here is derived from an EMBL/GenBank/DDBJ whole genome shotgun (WGS) entry which is preliminary data.</text>
</comment>
<dbReference type="AlphaFoldDB" id="A0A432W8N2"/>
<keyword evidence="2" id="KW-0488">Methylation</keyword>
<gene>
    <name evidence="7" type="primary">gspH</name>
    <name evidence="7" type="ORF">CWE09_06915</name>
</gene>
<dbReference type="InterPro" id="IPR002416">
    <property type="entry name" value="T2SS_protein-GspH"/>
</dbReference>
<evidence type="ECO:0000313" key="7">
    <source>
        <dbReference type="EMBL" id="RUO26432.1"/>
    </source>
</evidence>
<evidence type="ECO:0000256" key="4">
    <source>
        <dbReference type="ARBA" id="ARBA00022989"/>
    </source>
</evidence>
<keyword evidence="4 6" id="KW-1133">Transmembrane helix</keyword>
<reference evidence="7 8" key="1">
    <citation type="journal article" date="2011" name="Front. Microbiol.">
        <title>Genomic signatures of strain selection and enhancement in Bacillus atrophaeus var. globigii, a historical biowarfare simulant.</title>
        <authorList>
            <person name="Gibbons H.S."/>
            <person name="Broomall S.M."/>
            <person name="McNew L.A."/>
            <person name="Daligault H."/>
            <person name="Chapman C."/>
            <person name="Bruce D."/>
            <person name="Karavis M."/>
            <person name="Krepps M."/>
            <person name="McGregor P.A."/>
            <person name="Hong C."/>
            <person name="Park K.H."/>
            <person name="Akmal A."/>
            <person name="Feldman A."/>
            <person name="Lin J.S."/>
            <person name="Chang W.E."/>
            <person name="Higgs B.W."/>
            <person name="Demirev P."/>
            <person name="Lindquist J."/>
            <person name="Liem A."/>
            <person name="Fochler E."/>
            <person name="Read T.D."/>
            <person name="Tapia R."/>
            <person name="Johnson S."/>
            <person name="Bishop-Lilly K.A."/>
            <person name="Detter C."/>
            <person name="Han C."/>
            <person name="Sozhamannan S."/>
            <person name="Rosenzweig C.N."/>
            <person name="Skowronski E.W."/>
        </authorList>
    </citation>
    <scope>NUCLEOTIDE SEQUENCE [LARGE SCALE GENOMIC DNA]</scope>
    <source>
        <strain evidence="7 8">MLST1</strain>
    </source>
</reference>
<dbReference type="EMBL" id="PIPL01000001">
    <property type="protein sequence ID" value="RUO26432.1"/>
    <property type="molecule type" value="Genomic_DNA"/>
</dbReference>
<name>A0A432W8N2_9GAMM</name>
<dbReference type="RefSeq" id="WP_126803244.1">
    <property type="nucleotide sequence ID" value="NZ_PIPL01000001.1"/>
</dbReference>
<dbReference type="Proteomes" id="UP000288293">
    <property type="component" value="Unassembled WGS sequence"/>
</dbReference>
<dbReference type="InterPro" id="IPR012902">
    <property type="entry name" value="N_methyl_site"/>
</dbReference>
<keyword evidence="5 6" id="KW-0472">Membrane</keyword>
<organism evidence="7 8">
    <name type="scientific">Aliidiomarina minuta</name>
    <dbReference type="NCBI Taxonomy" id="880057"/>
    <lineage>
        <taxon>Bacteria</taxon>
        <taxon>Pseudomonadati</taxon>
        <taxon>Pseudomonadota</taxon>
        <taxon>Gammaproteobacteria</taxon>
        <taxon>Alteromonadales</taxon>
        <taxon>Idiomarinaceae</taxon>
        <taxon>Aliidiomarina</taxon>
    </lineage>
</organism>
<evidence type="ECO:0000256" key="1">
    <source>
        <dbReference type="ARBA" id="ARBA00004167"/>
    </source>
</evidence>
<dbReference type="Gene3D" id="3.55.40.10">
    <property type="entry name" value="minor pseudopilin epsh domain"/>
    <property type="match status" value="1"/>
</dbReference>
<dbReference type="GO" id="GO:0016020">
    <property type="term" value="C:membrane"/>
    <property type="evidence" value="ECO:0007669"/>
    <property type="project" value="UniProtKB-SubCell"/>
</dbReference>
<protein>
    <submittedName>
        <fullName evidence="7">Type II secretion system protein GspH</fullName>
    </submittedName>
</protein>
<dbReference type="SUPFAM" id="SSF54523">
    <property type="entry name" value="Pili subunits"/>
    <property type="match status" value="1"/>
</dbReference>
<evidence type="ECO:0000256" key="5">
    <source>
        <dbReference type="ARBA" id="ARBA00023136"/>
    </source>
</evidence>
<feature type="transmembrane region" description="Helical" evidence="6">
    <location>
        <begin position="12"/>
        <end position="35"/>
    </location>
</feature>
<keyword evidence="8" id="KW-1185">Reference proteome</keyword>
<dbReference type="PRINTS" id="PR00885">
    <property type="entry name" value="BCTERIALGSPH"/>
</dbReference>
<evidence type="ECO:0000256" key="2">
    <source>
        <dbReference type="ARBA" id="ARBA00022481"/>
    </source>
</evidence>
<dbReference type="NCBIfam" id="TIGR02532">
    <property type="entry name" value="IV_pilin_GFxxxE"/>
    <property type="match status" value="1"/>
</dbReference>
<dbReference type="GO" id="GO:0015627">
    <property type="term" value="C:type II protein secretion system complex"/>
    <property type="evidence" value="ECO:0007669"/>
    <property type="project" value="InterPro"/>
</dbReference>
<keyword evidence="3 6" id="KW-0812">Transmembrane</keyword>
<dbReference type="InterPro" id="IPR045584">
    <property type="entry name" value="Pilin-like"/>
</dbReference>
<evidence type="ECO:0000313" key="8">
    <source>
        <dbReference type="Proteomes" id="UP000288293"/>
    </source>
</evidence>
<dbReference type="OrthoDB" id="6237341at2"/>
<dbReference type="Pfam" id="PF07963">
    <property type="entry name" value="N_methyl"/>
    <property type="match status" value="1"/>
</dbReference>
<comment type="subcellular location">
    <subcellularLocation>
        <location evidence="1">Membrane</location>
        <topology evidence="1">Single-pass membrane protein</topology>
    </subcellularLocation>
</comment>